<protein>
    <submittedName>
        <fullName evidence="2">Uncharacterized protein</fullName>
    </submittedName>
</protein>
<organism evidence="3">
    <name type="scientific">Melampsora larici-populina (strain 98AG31 / pathotype 3-4-7)</name>
    <name type="common">Poplar leaf rust fungus</name>
    <dbReference type="NCBI Taxonomy" id="747676"/>
    <lineage>
        <taxon>Eukaryota</taxon>
        <taxon>Fungi</taxon>
        <taxon>Dikarya</taxon>
        <taxon>Basidiomycota</taxon>
        <taxon>Pucciniomycotina</taxon>
        <taxon>Pucciniomycetes</taxon>
        <taxon>Pucciniales</taxon>
        <taxon>Melampsoraceae</taxon>
        <taxon>Melampsora</taxon>
    </lineage>
</organism>
<dbReference type="GeneID" id="18936918"/>
<accession>F4RBV7</accession>
<name>F4RBV7_MELLP</name>
<dbReference type="VEuPathDB" id="FungiDB:MELLADRAFT_94561"/>
<proteinExistence type="predicted"/>
<dbReference type="HOGENOM" id="CLU_1468485_0_0_1"/>
<dbReference type="InParanoid" id="F4RBV7"/>
<keyword evidence="3" id="KW-1185">Reference proteome</keyword>
<evidence type="ECO:0000313" key="3">
    <source>
        <dbReference type="Proteomes" id="UP000001072"/>
    </source>
</evidence>
<feature type="compositionally biased region" description="Basic residues" evidence="1">
    <location>
        <begin position="27"/>
        <end position="40"/>
    </location>
</feature>
<feature type="region of interest" description="Disordered" evidence="1">
    <location>
        <begin position="1"/>
        <end position="81"/>
    </location>
</feature>
<dbReference type="RefSeq" id="XP_007406576.1">
    <property type="nucleotide sequence ID" value="XM_007406514.1"/>
</dbReference>
<reference evidence="3" key="1">
    <citation type="journal article" date="2011" name="Proc. Natl. Acad. Sci. U.S.A.">
        <title>Obligate biotrophy features unraveled by the genomic analysis of rust fungi.</title>
        <authorList>
            <person name="Duplessis S."/>
            <person name="Cuomo C.A."/>
            <person name="Lin Y.-C."/>
            <person name="Aerts A."/>
            <person name="Tisserant E."/>
            <person name="Veneault-Fourrey C."/>
            <person name="Joly D.L."/>
            <person name="Hacquard S."/>
            <person name="Amselem J."/>
            <person name="Cantarel B.L."/>
            <person name="Chiu R."/>
            <person name="Coutinho P.M."/>
            <person name="Feau N."/>
            <person name="Field M."/>
            <person name="Frey P."/>
            <person name="Gelhaye E."/>
            <person name="Goldberg J."/>
            <person name="Grabherr M.G."/>
            <person name="Kodira C.D."/>
            <person name="Kohler A."/>
            <person name="Kuees U."/>
            <person name="Lindquist E.A."/>
            <person name="Lucas S.M."/>
            <person name="Mago R."/>
            <person name="Mauceli E."/>
            <person name="Morin E."/>
            <person name="Murat C."/>
            <person name="Pangilinan J.L."/>
            <person name="Park R."/>
            <person name="Pearson M."/>
            <person name="Quesneville H."/>
            <person name="Rouhier N."/>
            <person name="Sakthikumar S."/>
            <person name="Salamov A.A."/>
            <person name="Schmutz J."/>
            <person name="Selles B."/>
            <person name="Shapiro H."/>
            <person name="Tanguay P."/>
            <person name="Tuskan G.A."/>
            <person name="Henrissat B."/>
            <person name="Van de Peer Y."/>
            <person name="Rouze P."/>
            <person name="Ellis J.G."/>
            <person name="Dodds P.N."/>
            <person name="Schein J.E."/>
            <person name="Zhong S."/>
            <person name="Hamelin R.C."/>
            <person name="Grigoriev I.V."/>
            <person name="Szabo L.J."/>
            <person name="Martin F."/>
        </authorList>
    </citation>
    <scope>NUCLEOTIDE SEQUENCE [LARGE SCALE GENOMIC DNA]</scope>
    <source>
        <strain evidence="3">98AG31 / pathotype 3-4-7</strain>
    </source>
</reference>
<dbReference type="EMBL" id="GL883095">
    <property type="protein sequence ID" value="EGG10275.1"/>
    <property type="molecule type" value="Genomic_DNA"/>
</dbReference>
<evidence type="ECO:0000313" key="2">
    <source>
        <dbReference type="EMBL" id="EGG10275.1"/>
    </source>
</evidence>
<dbReference type="AlphaFoldDB" id="F4RBV7"/>
<dbReference type="KEGG" id="mlr:MELLADRAFT_94561"/>
<sequence length="184" mass="20817">MVSTRRNPVSDGASHSTGVLTQSKSNAKTKRSKSKKKTKTKNGDGQNVTEGDDQNIIPDRQTEEEDQGQTITQNKSSQPSIFRSRFPGLEMETFEDHLDDWTLVELRQHIAKQGSKSSRPHQEIRTLVKSICLEYEKRMLMAALMGGVPEIVIWNLVVLKRPYTCQPIGEKERGRGMQIPGFDF</sequence>
<dbReference type="Proteomes" id="UP000001072">
    <property type="component" value="Unassembled WGS sequence"/>
</dbReference>
<feature type="compositionally biased region" description="Polar residues" evidence="1">
    <location>
        <begin position="68"/>
        <end position="81"/>
    </location>
</feature>
<feature type="compositionally biased region" description="Polar residues" evidence="1">
    <location>
        <begin position="1"/>
        <end position="22"/>
    </location>
</feature>
<evidence type="ECO:0000256" key="1">
    <source>
        <dbReference type="SAM" id="MobiDB-lite"/>
    </source>
</evidence>
<gene>
    <name evidence="2" type="ORF">MELLADRAFT_94561</name>
</gene>